<protein>
    <submittedName>
        <fullName evidence="2">Uncharacterized protein</fullName>
    </submittedName>
</protein>
<feature type="compositionally biased region" description="Basic and acidic residues" evidence="1">
    <location>
        <begin position="33"/>
        <end position="56"/>
    </location>
</feature>
<feature type="region of interest" description="Disordered" evidence="1">
    <location>
        <begin position="1"/>
        <end position="84"/>
    </location>
</feature>
<organism evidence="2">
    <name type="scientific">Oryza sativa subsp. japonica</name>
    <name type="common">Rice</name>
    <dbReference type="NCBI Taxonomy" id="39947"/>
    <lineage>
        <taxon>Eukaryota</taxon>
        <taxon>Viridiplantae</taxon>
        <taxon>Streptophyta</taxon>
        <taxon>Embryophyta</taxon>
        <taxon>Tracheophyta</taxon>
        <taxon>Spermatophyta</taxon>
        <taxon>Magnoliopsida</taxon>
        <taxon>Liliopsida</taxon>
        <taxon>Poales</taxon>
        <taxon>Poaceae</taxon>
        <taxon>BOP clade</taxon>
        <taxon>Oryzoideae</taxon>
        <taxon>Oryzeae</taxon>
        <taxon>Oryzinae</taxon>
        <taxon>Oryza</taxon>
        <taxon>Oryza sativa</taxon>
    </lineage>
</organism>
<reference evidence="2" key="1">
    <citation type="journal article" date="2005" name="PLoS Biol.">
        <title>The genomes of Oryza sativa: a history of duplications.</title>
        <authorList>
            <person name="Yu J."/>
            <person name="Wang J."/>
            <person name="Lin W."/>
            <person name="Li S."/>
            <person name="Li H."/>
            <person name="Zhou J."/>
            <person name="Ni P."/>
            <person name="Dong W."/>
            <person name="Hu S."/>
            <person name="Zeng C."/>
            <person name="Zhang J."/>
            <person name="Zhang Y."/>
            <person name="Li R."/>
            <person name="Xu Z."/>
            <person name="Li S."/>
            <person name="Li X."/>
            <person name="Zheng H."/>
            <person name="Cong L."/>
            <person name="Lin L."/>
            <person name="Yin J."/>
            <person name="Geng J."/>
            <person name="Li G."/>
            <person name="Shi J."/>
            <person name="Liu J."/>
            <person name="Lv H."/>
            <person name="Li J."/>
            <person name="Wang J."/>
            <person name="Deng Y."/>
            <person name="Ran L."/>
            <person name="Shi X."/>
            <person name="Wang X."/>
            <person name="Wu Q."/>
            <person name="Li C."/>
            <person name="Ren X."/>
            <person name="Wang J."/>
            <person name="Wang X."/>
            <person name="Li D."/>
            <person name="Liu D."/>
            <person name="Zhang X."/>
            <person name="Ji Z."/>
            <person name="Zhao W."/>
            <person name="Sun Y."/>
            <person name="Zhang Z."/>
            <person name="Bao J."/>
            <person name="Han Y."/>
            <person name="Dong L."/>
            <person name="Ji J."/>
            <person name="Chen P."/>
            <person name="Wu S."/>
            <person name="Liu J."/>
            <person name="Xiao Y."/>
            <person name="Bu D."/>
            <person name="Tan J."/>
            <person name="Yang L."/>
            <person name="Ye C."/>
            <person name="Zhang J."/>
            <person name="Xu J."/>
            <person name="Zhou Y."/>
            <person name="Yu Y."/>
            <person name="Zhang B."/>
            <person name="Zhuang S."/>
            <person name="Wei H."/>
            <person name="Liu B."/>
            <person name="Lei M."/>
            <person name="Yu H."/>
            <person name="Li Y."/>
            <person name="Xu H."/>
            <person name="Wei S."/>
            <person name="He X."/>
            <person name="Fang L."/>
            <person name="Zhang Z."/>
            <person name="Zhang Y."/>
            <person name="Huang X."/>
            <person name="Su Z."/>
            <person name="Tong W."/>
            <person name="Li J."/>
            <person name="Tong Z."/>
            <person name="Li S."/>
            <person name="Ye J."/>
            <person name="Wang L."/>
            <person name="Fang L."/>
            <person name="Lei T."/>
            <person name="Chen C."/>
            <person name="Chen H."/>
            <person name="Xu Z."/>
            <person name="Li H."/>
            <person name="Huang H."/>
            <person name="Zhang F."/>
            <person name="Xu H."/>
            <person name="Li N."/>
            <person name="Zhao C."/>
            <person name="Li S."/>
            <person name="Dong L."/>
            <person name="Huang Y."/>
            <person name="Li L."/>
            <person name="Xi Y."/>
            <person name="Qi Q."/>
            <person name="Li W."/>
            <person name="Zhang B."/>
            <person name="Hu W."/>
            <person name="Zhang Y."/>
            <person name="Tian X."/>
            <person name="Jiao Y."/>
            <person name="Liang X."/>
            <person name="Jin J."/>
            <person name="Gao L."/>
            <person name="Zheng W."/>
            <person name="Hao B."/>
            <person name="Liu S."/>
            <person name="Wang W."/>
            <person name="Yuan L."/>
            <person name="Cao M."/>
            <person name="McDermott J."/>
            <person name="Samudrala R."/>
            <person name="Wang J."/>
            <person name="Wong G.K."/>
            <person name="Yang H."/>
        </authorList>
    </citation>
    <scope>NUCLEOTIDE SEQUENCE [LARGE SCALE GENOMIC DNA]</scope>
</reference>
<dbReference type="Proteomes" id="UP000007752">
    <property type="component" value="Chromosome 12"/>
</dbReference>
<name>A0A8J8YPP7_ORYSJ</name>
<dbReference type="EMBL" id="CM000149">
    <property type="protein sequence ID" value="EEE52671.1"/>
    <property type="molecule type" value="Genomic_DNA"/>
</dbReference>
<sequence>MKISETTKERGVRGHEISISLERKRHTTSKAKQKGETNKSKKEETRERERERERVVESNQPICAAPLHSPSRAQERALLNNTLP</sequence>
<dbReference type="HOGENOM" id="CLU_2531525_0_0_1"/>
<gene>
    <name evidence="2" type="ORF">OsJ_35050</name>
</gene>
<reference evidence="2" key="2">
    <citation type="submission" date="2008-12" db="EMBL/GenBank/DDBJ databases">
        <title>Improved gene annotation of the rice (Oryza sativa) genomes.</title>
        <authorList>
            <person name="Wang J."/>
            <person name="Li R."/>
            <person name="Fan W."/>
            <person name="Huang Q."/>
            <person name="Zhang J."/>
            <person name="Zhou Y."/>
            <person name="Hu Y."/>
            <person name="Zi S."/>
            <person name="Li J."/>
            <person name="Ni P."/>
            <person name="Zheng H."/>
            <person name="Zhang Y."/>
            <person name="Zhao M."/>
            <person name="Hao Q."/>
            <person name="McDermott J."/>
            <person name="Samudrala R."/>
            <person name="Kristiansen K."/>
            <person name="Wong G.K.-S."/>
        </authorList>
    </citation>
    <scope>NUCLEOTIDE SEQUENCE</scope>
</reference>
<feature type="compositionally biased region" description="Basic residues" evidence="1">
    <location>
        <begin position="23"/>
        <end position="32"/>
    </location>
</feature>
<evidence type="ECO:0000256" key="1">
    <source>
        <dbReference type="SAM" id="MobiDB-lite"/>
    </source>
</evidence>
<dbReference type="Gramene" id="Os12t0122400-01">
    <property type="protein sequence ID" value="Os12t0122400-01"/>
    <property type="gene ID" value="Os12g0122400"/>
</dbReference>
<feature type="compositionally biased region" description="Basic and acidic residues" evidence="1">
    <location>
        <begin position="1"/>
        <end position="16"/>
    </location>
</feature>
<accession>A0A8J8YPP7</accession>
<evidence type="ECO:0000313" key="2">
    <source>
        <dbReference type="EMBL" id="EEE52671.1"/>
    </source>
</evidence>
<dbReference type="AlphaFoldDB" id="A0A8J8YPP7"/>
<proteinExistence type="predicted"/>